<dbReference type="AlphaFoldDB" id="A0A9D9DEH4"/>
<organism evidence="2 3">
    <name type="scientific">Candidatus Alloenteromonas pullistercoris</name>
    <dbReference type="NCBI Taxonomy" id="2840785"/>
    <lineage>
        <taxon>Bacteria</taxon>
        <taxon>Bacillati</taxon>
        <taxon>Bacillota</taxon>
        <taxon>Bacillota incertae sedis</taxon>
        <taxon>Candidatus Alloenteromonas</taxon>
    </lineage>
</organism>
<sequence>MDMSFDISSNLLVAGETGTGKTYFLKALIKKITQNSDSEANIYIDDPKEFEYRRLLNGTNIRPYDEDEATSLMESRLLAIKENKEAEFPPVYVIFEEFSHRLNWLKEADEKDEDNDIGDRLLSLCDRTSCKKANVHLVCTSQVPHLLLSSTQVRAIFDFLAICYYGNQNPFEQGYFSKPWQENLKTAIEAIGEEDYGEWHLIVYRLKGRE</sequence>
<reference evidence="2" key="1">
    <citation type="submission" date="2020-10" db="EMBL/GenBank/DDBJ databases">
        <authorList>
            <person name="Gilroy R."/>
        </authorList>
    </citation>
    <scope>NUCLEOTIDE SEQUENCE</scope>
    <source>
        <strain evidence="2">17113</strain>
    </source>
</reference>
<proteinExistence type="predicted"/>
<dbReference type="PROSITE" id="PS00675">
    <property type="entry name" value="SIGMA54_INTERACT_1"/>
    <property type="match status" value="1"/>
</dbReference>
<protein>
    <submittedName>
        <fullName evidence="2">ATP-binding protein</fullName>
    </submittedName>
</protein>
<feature type="domain" description="Helicase HerA central" evidence="1">
    <location>
        <begin position="6"/>
        <end position="122"/>
    </location>
</feature>
<name>A0A9D9DEH4_9FIRM</name>
<comment type="caution">
    <text evidence="2">The sequence shown here is derived from an EMBL/GenBank/DDBJ whole genome shotgun (WGS) entry which is preliminary data.</text>
</comment>
<reference evidence="2" key="2">
    <citation type="journal article" date="2021" name="PeerJ">
        <title>Extensive microbial diversity within the chicken gut microbiome revealed by metagenomics and culture.</title>
        <authorList>
            <person name="Gilroy R."/>
            <person name="Ravi A."/>
            <person name="Getino M."/>
            <person name="Pursley I."/>
            <person name="Horton D.L."/>
            <person name="Alikhan N.F."/>
            <person name="Baker D."/>
            <person name="Gharbi K."/>
            <person name="Hall N."/>
            <person name="Watson M."/>
            <person name="Adriaenssens E.M."/>
            <person name="Foster-Nyarko E."/>
            <person name="Jarju S."/>
            <person name="Secka A."/>
            <person name="Antonio M."/>
            <person name="Oren A."/>
            <person name="Chaudhuri R.R."/>
            <person name="La Ragione R."/>
            <person name="Hildebrand F."/>
            <person name="Pallen M.J."/>
        </authorList>
    </citation>
    <scope>NUCLEOTIDE SEQUENCE</scope>
    <source>
        <strain evidence="2">17113</strain>
    </source>
</reference>
<dbReference type="InterPro" id="IPR002789">
    <property type="entry name" value="HerA_central"/>
</dbReference>
<evidence type="ECO:0000313" key="2">
    <source>
        <dbReference type="EMBL" id="MBO8426153.1"/>
    </source>
</evidence>
<evidence type="ECO:0000259" key="1">
    <source>
        <dbReference type="Pfam" id="PF01935"/>
    </source>
</evidence>
<dbReference type="InterPro" id="IPR027417">
    <property type="entry name" value="P-loop_NTPase"/>
</dbReference>
<dbReference type="Proteomes" id="UP000823634">
    <property type="component" value="Unassembled WGS sequence"/>
</dbReference>
<keyword evidence="2" id="KW-0547">Nucleotide-binding</keyword>
<gene>
    <name evidence="2" type="ORF">IAC61_02385</name>
</gene>
<keyword evidence="2" id="KW-0067">ATP-binding</keyword>
<dbReference type="SUPFAM" id="SSF52540">
    <property type="entry name" value="P-loop containing nucleoside triphosphate hydrolases"/>
    <property type="match status" value="1"/>
</dbReference>
<dbReference type="GO" id="GO:0005524">
    <property type="term" value="F:ATP binding"/>
    <property type="evidence" value="ECO:0007669"/>
    <property type="project" value="UniProtKB-KW"/>
</dbReference>
<accession>A0A9D9DEH4</accession>
<dbReference type="EMBL" id="JADINA010000019">
    <property type="protein sequence ID" value="MBO8426153.1"/>
    <property type="molecule type" value="Genomic_DNA"/>
</dbReference>
<evidence type="ECO:0000313" key="3">
    <source>
        <dbReference type="Proteomes" id="UP000823634"/>
    </source>
</evidence>
<dbReference type="Pfam" id="PF01935">
    <property type="entry name" value="DUF87"/>
    <property type="match status" value="1"/>
</dbReference>
<dbReference type="InterPro" id="IPR025662">
    <property type="entry name" value="Sigma_54_int_dom_ATP-bd_1"/>
</dbReference>
<dbReference type="Gene3D" id="3.40.50.300">
    <property type="entry name" value="P-loop containing nucleotide triphosphate hydrolases"/>
    <property type="match status" value="1"/>
</dbReference>